<dbReference type="PANTHER" id="PTHR45791">
    <property type="entry name" value="CALCIUM AND INTEGRIN BINDING FAMILY MEMBER 2"/>
    <property type="match status" value="1"/>
</dbReference>
<dbReference type="AlphaFoldDB" id="T1GIF2"/>
<feature type="domain" description="EF-hand" evidence="5">
    <location>
        <begin position="81"/>
        <end position="116"/>
    </location>
</feature>
<dbReference type="GO" id="GO:0000287">
    <property type="term" value="F:magnesium ion binding"/>
    <property type="evidence" value="ECO:0007669"/>
    <property type="project" value="TreeGrafter"/>
</dbReference>
<dbReference type="Gene3D" id="1.10.238.10">
    <property type="entry name" value="EF-hand"/>
    <property type="match status" value="1"/>
</dbReference>
<dbReference type="OMA" id="ILPQIRC"/>
<dbReference type="Proteomes" id="UP000015102">
    <property type="component" value="Unassembled WGS sequence"/>
</dbReference>
<dbReference type="PROSITE" id="PS00018">
    <property type="entry name" value="EF_HAND_1"/>
    <property type="match status" value="1"/>
</dbReference>
<keyword evidence="1" id="KW-0479">Metal-binding</keyword>
<dbReference type="EMBL" id="CAQQ02188404">
    <property type="status" value="NOT_ANNOTATED_CDS"/>
    <property type="molecule type" value="Genomic_DNA"/>
</dbReference>
<dbReference type="InterPro" id="IPR018247">
    <property type="entry name" value="EF_Hand_1_Ca_BS"/>
</dbReference>
<name>T1GIF2_MEGSC</name>
<organism evidence="6 7">
    <name type="scientific">Megaselia scalaris</name>
    <name type="common">Humpbacked fly</name>
    <name type="synonym">Phora scalaris</name>
    <dbReference type="NCBI Taxonomy" id="36166"/>
    <lineage>
        <taxon>Eukaryota</taxon>
        <taxon>Metazoa</taxon>
        <taxon>Ecdysozoa</taxon>
        <taxon>Arthropoda</taxon>
        <taxon>Hexapoda</taxon>
        <taxon>Insecta</taxon>
        <taxon>Pterygota</taxon>
        <taxon>Neoptera</taxon>
        <taxon>Endopterygota</taxon>
        <taxon>Diptera</taxon>
        <taxon>Brachycera</taxon>
        <taxon>Muscomorpha</taxon>
        <taxon>Platypezoidea</taxon>
        <taxon>Phoridae</taxon>
        <taxon>Megaseliini</taxon>
        <taxon>Megaselia</taxon>
    </lineage>
</organism>
<dbReference type="InterPro" id="IPR002048">
    <property type="entry name" value="EF_hand_dom"/>
</dbReference>
<dbReference type="STRING" id="36166.T1GIF2"/>
<reference evidence="6" key="2">
    <citation type="submission" date="2015-06" db="UniProtKB">
        <authorList>
            <consortium name="EnsemblMetazoa"/>
        </authorList>
    </citation>
    <scope>IDENTIFICATION</scope>
</reference>
<dbReference type="PROSITE" id="PS50222">
    <property type="entry name" value="EF_HAND_2"/>
    <property type="match status" value="1"/>
</dbReference>
<dbReference type="GO" id="GO:0005509">
    <property type="term" value="F:calcium ion binding"/>
    <property type="evidence" value="ECO:0007669"/>
    <property type="project" value="InterPro"/>
</dbReference>
<keyword evidence="2" id="KW-0677">Repeat</keyword>
<evidence type="ECO:0000259" key="5">
    <source>
        <dbReference type="PROSITE" id="PS50222"/>
    </source>
</evidence>
<reference evidence="7" key="1">
    <citation type="submission" date="2013-02" db="EMBL/GenBank/DDBJ databases">
        <authorList>
            <person name="Hughes D."/>
        </authorList>
    </citation>
    <scope>NUCLEOTIDE SEQUENCE</scope>
    <source>
        <strain>Durham</strain>
        <strain evidence="7">NC isolate 2 -- Noor lab</strain>
    </source>
</reference>
<sequence length="186" mass="21832">MKQVFGSATKLAQVFLSLRKKNNILTHEQMCEYIQLTYLNRTDISYILGKFRKTLSAESKYINIDHRYKKEEIWNLFPELKYNPFSDRIFKVFSTQDDRTLSFDEFMNLCSVFSEHSPLSVKAAWAFLIFDFDEDNQITENDLNECICDVLLKEMDLQKNGGINSLEFTHAITKMPDFASVFSFKP</sequence>
<keyword evidence="3" id="KW-0106">Calcium</keyword>
<keyword evidence="4" id="KW-0460">Magnesium</keyword>
<evidence type="ECO:0000256" key="2">
    <source>
        <dbReference type="ARBA" id="ARBA00022737"/>
    </source>
</evidence>
<dbReference type="InterPro" id="IPR011992">
    <property type="entry name" value="EF-hand-dom_pair"/>
</dbReference>
<evidence type="ECO:0000256" key="3">
    <source>
        <dbReference type="ARBA" id="ARBA00022837"/>
    </source>
</evidence>
<dbReference type="EnsemblMetazoa" id="MESCA003228-RA">
    <property type="protein sequence ID" value="MESCA003228-PA"/>
    <property type="gene ID" value="MESCA003228"/>
</dbReference>
<keyword evidence="7" id="KW-1185">Reference proteome</keyword>
<dbReference type="HOGENOM" id="CLU_061288_6_0_1"/>
<evidence type="ECO:0000256" key="1">
    <source>
        <dbReference type="ARBA" id="ARBA00022723"/>
    </source>
</evidence>
<dbReference type="SUPFAM" id="SSF47473">
    <property type="entry name" value="EF-hand"/>
    <property type="match status" value="1"/>
</dbReference>
<protein>
    <recommendedName>
        <fullName evidence="5">EF-hand domain-containing protein</fullName>
    </recommendedName>
</protein>
<dbReference type="InterPro" id="IPR051433">
    <property type="entry name" value="CIBP"/>
</dbReference>
<dbReference type="PANTHER" id="PTHR45791:SF9">
    <property type="entry name" value="FREQUENIN-1-LIKE PROTEIN"/>
    <property type="match status" value="1"/>
</dbReference>
<proteinExistence type="predicted"/>
<accession>T1GIF2</accession>
<evidence type="ECO:0000313" key="7">
    <source>
        <dbReference type="Proteomes" id="UP000015102"/>
    </source>
</evidence>
<evidence type="ECO:0000313" key="6">
    <source>
        <dbReference type="EnsemblMetazoa" id="MESCA003228-PA"/>
    </source>
</evidence>
<evidence type="ECO:0000256" key="4">
    <source>
        <dbReference type="ARBA" id="ARBA00022842"/>
    </source>
</evidence>